<keyword evidence="7" id="KW-0862">Zinc</keyword>
<dbReference type="PROSITE" id="PS50089">
    <property type="entry name" value="ZF_RING_2"/>
    <property type="match status" value="1"/>
</dbReference>
<keyword evidence="8" id="KW-0131">Cell cycle</keyword>
<keyword evidence="4 9" id="KW-0863">Zinc-finger</keyword>
<dbReference type="GO" id="GO:0031145">
    <property type="term" value="P:anaphase-promoting complex-dependent catabolic process"/>
    <property type="evidence" value="ECO:0007669"/>
    <property type="project" value="InterPro"/>
</dbReference>
<evidence type="ECO:0000256" key="9">
    <source>
        <dbReference type="PROSITE-ProRule" id="PRU00175"/>
    </source>
</evidence>
<dbReference type="STRING" id="2880.D7FXF9"/>
<dbReference type="InterPro" id="IPR024991">
    <property type="entry name" value="RING-H2_APC11"/>
</dbReference>
<evidence type="ECO:0000256" key="5">
    <source>
        <dbReference type="ARBA" id="ARBA00022776"/>
    </source>
</evidence>
<evidence type="ECO:0000256" key="8">
    <source>
        <dbReference type="ARBA" id="ARBA00023306"/>
    </source>
</evidence>
<dbReference type="GO" id="GO:0051301">
    <property type="term" value="P:cell division"/>
    <property type="evidence" value="ECO:0007669"/>
    <property type="project" value="UniProtKB-KW"/>
</dbReference>
<keyword evidence="2" id="KW-0132">Cell division</keyword>
<dbReference type="Gene3D" id="3.30.40.10">
    <property type="entry name" value="Zinc/RING finger domain, C3HC4 (zinc finger)"/>
    <property type="match status" value="1"/>
</dbReference>
<protein>
    <recommendedName>
        <fullName evidence="1">Anaphase-promoting complex subunit 11</fullName>
    </recommendedName>
</protein>
<dbReference type="InterPro" id="IPR001841">
    <property type="entry name" value="Znf_RING"/>
</dbReference>
<dbReference type="Proteomes" id="UP000002630">
    <property type="component" value="Linkage Group LG18"/>
</dbReference>
<proteinExistence type="predicted"/>
<organism evidence="11 12">
    <name type="scientific">Ectocarpus siliculosus</name>
    <name type="common">Brown alga</name>
    <name type="synonym">Conferva siliculosa</name>
    <dbReference type="NCBI Taxonomy" id="2880"/>
    <lineage>
        <taxon>Eukaryota</taxon>
        <taxon>Sar</taxon>
        <taxon>Stramenopiles</taxon>
        <taxon>Ochrophyta</taxon>
        <taxon>PX clade</taxon>
        <taxon>Phaeophyceae</taxon>
        <taxon>Ectocarpales</taxon>
        <taxon>Ectocarpaceae</taxon>
        <taxon>Ectocarpus</taxon>
    </lineage>
</organism>
<dbReference type="OrthoDB" id="1681166at2759"/>
<dbReference type="GO" id="GO:0008270">
    <property type="term" value="F:zinc ion binding"/>
    <property type="evidence" value="ECO:0007669"/>
    <property type="project" value="UniProtKB-KW"/>
</dbReference>
<accession>D7FXF9</accession>
<dbReference type="SUPFAM" id="SSF57850">
    <property type="entry name" value="RING/U-box"/>
    <property type="match status" value="1"/>
</dbReference>
<keyword evidence="3" id="KW-0479">Metal-binding</keyword>
<gene>
    <name evidence="11" type="primary">APC11</name>
    <name evidence="11" type="ORF">Esi_0327_0018</name>
</gene>
<evidence type="ECO:0000256" key="6">
    <source>
        <dbReference type="ARBA" id="ARBA00022786"/>
    </source>
</evidence>
<keyword evidence="5" id="KW-0498">Mitosis</keyword>
<keyword evidence="12" id="KW-1185">Reference proteome</keyword>
<evidence type="ECO:0000256" key="2">
    <source>
        <dbReference type="ARBA" id="ARBA00022618"/>
    </source>
</evidence>
<dbReference type="EMBL" id="FN648517">
    <property type="protein sequence ID" value="CBJ32296.1"/>
    <property type="molecule type" value="Genomic_DNA"/>
</dbReference>
<evidence type="ECO:0000259" key="10">
    <source>
        <dbReference type="PROSITE" id="PS50089"/>
    </source>
</evidence>
<dbReference type="Pfam" id="PF12861">
    <property type="entry name" value="zf-ANAPC11"/>
    <property type="match status" value="1"/>
</dbReference>
<name>D7FXF9_ECTSI</name>
<evidence type="ECO:0000313" key="11">
    <source>
        <dbReference type="EMBL" id="CBJ32296.1"/>
    </source>
</evidence>
<dbReference type="GO" id="GO:0061630">
    <property type="term" value="F:ubiquitin protein ligase activity"/>
    <property type="evidence" value="ECO:0007669"/>
    <property type="project" value="InterPro"/>
</dbReference>
<evidence type="ECO:0000256" key="7">
    <source>
        <dbReference type="ARBA" id="ARBA00022833"/>
    </source>
</evidence>
<dbReference type="EMBL" id="FN649743">
    <property type="protein sequence ID" value="CBJ32296.1"/>
    <property type="molecule type" value="Genomic_DNA"/>
</dbReference>
<evidence type="ECO:0000256" key="4">
    <source>
        <dbReference type="ARBA" id="ARBA00022771"/>
    </source>
</evidence>
<evidence type="ECO:0000313" key="12">
    <source>
        <dbReference type="Proteomes" id="UP000002630"/>
    </source>
</evidence>
<reference evidence="11 12" key="1">
    <citation type="journal article" date="2010" name="Nature">
        <title>The Ectocarpus genome and the independent evolution of multicellularity in brown algae.</title>
        <authorList>
            <person name="Cock J.M."/>
            <person name="Sterck L."/>
            <person name="Rouze P."/>
            <person name="Scornet D."/>
            <person name="Allen A.E."/>
            <person name="Amoutzias G."/>
            <person name="Anthouard V."/>
            <person name="Artiguenave F."/>
            <person name="Aury J.M."/>
            <person name="Badger J.H."/>
            <person name="Beszteri B."/>
            <person name="Billiau K."/>
            <person name="Bonnet E."/>
            <person name="Bothwell J.H."/>
            <person name="Bowler C."/>
            <person name="Boyen C."/>
            <person name="Brownlee C."/>
            <person name="Carrano C.J."/>
            <person name="Charrier B."/>
            <person name="Cho G.Y."/>
            <person name="Coelho S.M."/>
            <person name="Collen J."/>
            <person name="Corre E."/>
            <person name="Da Silva C."/>
            <person name="Delage L."/>
            <person name="Delaroque N."/>
            <person name="Dittami S.M."/>
            <person name="Doulbeau S."/>
            <person name="Elias M."/>
            <person name="Farnham G."/>
            <person name="Gachon C.M."/>
            <person name="Gschloessl B."/>
            <person name="Heesch S."/>
            <person name="Jabbari K."/>
            <person name="Jubin C."/>
            <person name="Kawai H."/>
            <person name="Kimura K."/>
            <person name="Kloareg B."/>
            <person name="Kupper F.C."/>
            <person name="Lang D."/>
            <person name="Le Bail A."/>
            <person name="Leblanc C."/>
            <person name="Lerouge P."/>
            <person name="Lohr M."/>
            <person name="Lopez P.J."/>
            <person name="Martens C."/>
            <person name="Maumus F."/>
            <person name="Michel G."/>
            <person name="Miranda-Saavedra D."/>
            <person name="Morales J."/>
            <person name="Moreau H."/>
            <person name="Motomura T."/>
            <person name="Nagasato C."/>
            <person name="Napoli C.A."/>
            <person name="Nelson D.R."/>
            <person name="Nyvall-Collen P."/>
            <person name="Peters A.F."/>
            <person name="Pommier C."/>
            <person name="Potin P."/>
            <person name="Poulain J."/>
            <person name="Quesneville H."/>
            <person name="Read B."/>
            <person name="Rensing S.A."/>
            <person name="Ritter A."/>
            <person name="Rousvoal S."/>
            <person name="Samanta M."/>
            <person name="Samson G."/>
            <person name="Schroeder D.C."/>
            <person name="Segurens B."/>
            <person name="Strittmatter M."/>
            <person name="Tonon T."/>
            <person name="Tregear J.W."/>
            <person name="Valentin K."/>
            <person name="von Dassow P."/>
            <person name="Yamagishi T."/>
            <person name="Van de Peer Y."/>
            <person name="Wincker P."/>
        </authorList>
    </citation>
    <scope>NUCLEOTIDE SEQUENCE [LARGE SCALE GENOMIC DNA]</scope>
    <source>
        <strain evidence="12">Ec32 / CCAP1310/4</strain>
    </source>
</reference>
<dbReference type="InterPro" id="IPR013083">
    <property type="entry name" value="Znf_RING/FYVE/PHD"/>
</dbReference>
<dbReference type="InParanoid" id="D7FXF9"/>
<dbReference type="GO" id="GO:0097602">
    <property type="term" value="F:cullin family protein binding"/>
    <property type="evidence" value="ECO:0007669"/>
    <property type="project" value="InterPro"/>
</dbReference>
<dbReference type="CDD" id="cd16456">
    <property type="entry name" value="RING-H2_APC11"/>
    <property type="match status" value="1"/>
</dbReference>
<sequence length="105" mass="12063">MHLSFSASIDVSSRRWHGVAVWKWDVNEDVCGICRLAFDACCPDCTVPGDNCSPVWGQCNHTFHMHCVLKHLQFATQQNRPQQCPLCRQEWQFREAQPATAEEDD</sequence>
<dbReference type="AlphaFoldDB" id="D7FXF9"/>
<dbReference type="PANTHER" id="PTHR11210">
    <property type="entry name" value="RING BOX"/>
    <property type="match status" value="1"/>
</dbReference>
<dbReference type="InterPro" id="IPR051031">
    <property type="entry name" value="RING-box_E3_Ubiquitin_Ligase"/>
</dbReference>
<evidence type="ECO:0000256" key="3">
    <source>
        <dbReference type="ARBA" id="ARBA00022723"/>
    </source>
</evidence>
<dbReference type="eggNOG" id="KOG1493">
    <property type="taxonomic scope" value="Eukaryota"/>
</dbReference>
<feature type="domain" description="RING-type" evidence="10">
    <location>
        <begin position="42"/>
        <end position="88"/>
    </location>
</feature>
<keyword evidence="6" id="KW-0833">Ubl conjugation pathway</keyword>
<dbReference type="FunCoup" id="D7FXF9">
    <property type="interactions" value="28"/>
</dbReference>
<dbReference type="GO" id="GO:0005680">
    <property type="term" value="C:anaphase-promoting complex"/>
    <property type="evidence" value="ECO:0007669"/>
    <property type="project" value="InterPro"/>
</dbReference>
<evidence type="ECO:0000256" key="1">
    <source>
        <dbReference type="ARBA" id="ARBA00013928"/>
    </source>
</evidence>
<dbReference type="OMA" id="PMCRSEW"/>